<keyword evidence="4 12" id="KW-1133">Transmembrane helix</keyword>
<keyword evidence="3 11" id="KW-0812">Transmembrane</keyword>
<feature type="transmembrane region" description="Helical" evidence="12">
    <location>
        <begin position="219"/>
        <end position="241"/>
    </location>
</feature>
<dbReference type="PANTHER" id="PTHR24243">
    <property type="entry name" value="G-PROTEIN COUPLED RECEPTOR"/>
    <property type="match status" value="1"/>
</dbReference>
<accession>A0AAV2HZX4</accession>
<evidence type="ECO:0000256" key="10">
    <source>
        <dbReference type="ARBA" id="ARBA00023224"/>
    </source>
</evidence>
<dbReference type="Proteomes" id="UP001497497">
    <property type="component" value="Unassembled WGS sequence"/>
</dbReference>
<dbReference type="AlphaFoldDB" id="A0AAV2HZX4"/>
<sequence>ALPPEITSIWKAYPFSLGSGFCFIKSFVPEMTYYASVLTITAFTIDRYVAICHPLRSQSLSSLSRAVKIIIGIWVVACACALPYPIHTRTFYEVLDPCTGEPLPDSYLCNIPSKWRHRMKYVFQFSTFAFFVIPMVIITIMYVLIGLTLMKTDQFAAGKKNKQAIISAAKAKKAVLKMLVAVVIAFFVCWAPFHTQRLMTLYVPPDAWTDTLLEIQTNIFYFSGVLYYVTSTVNPILYNVMSKRYRKAFRRTLYLCFKGRSYEYR</sequence>
<evidence type="ECO:0000256" key="5">
    <source>
        <dbReference type="ARBA" id="ARBA00023040"/>
    </source>
</evidence>
<evidence type="ECO:0000256" key="7">
    <source>
        <dbReference type="ARBA" id="ARBA00023157"/>
    </source>
</evidence>
<dbReference type="InterPro" id="IPR000276">
    <property type="entry name" value="GPCR_Rhodpsn"/>
</dbReference>
<gene>
    <name evidence="14" type="ORF">GSLYS_00012995001</name>
</gene>
<evidence type="ECO:0000313" key="15">
    <source>
        <dbReference type="Proteomes" id="UP001497497"/>
    </source>
</evidence>
<dbReference type="PROSITE" id="PS00237">
    <property type="entry name" value="G_PROTEIN_RECEP_F1_1"/>
    <property type="match status" value="1"/>
</dbReference>
<evidence type="ECO:0000256" key="9">
    <source>
        <dbReference type="ARBA" id="ARBA00023180"/>
    </source>
</evidence>
<dbReference type="GO" id="GO:0001607">
    <property type="term" value="F:neuromedin U receptor activity"/>
    <property type="evidence" value="ECO:0007669"/>
    <property type="project" value="InterPro"/>
</dbReference>
<dbReference type="Pfam" id="PF00001">
    <property type="entry name" value="7tm_1"/>
    <property type="match status" value="1"/>
</dbReference>
<keyword evidence="7" id="KW-1015">Disulfide bond</keyword>
<dbReference type="InterPro" id="IPR005390">
    <property type="entry name" value="NeuromedU_rcpt"/>
</dbReference>
<keyword evidence="9" id="KW-0325">Glycoprotein</keyword>
<feature type="domain" description="G-protein coupled receptors family 1 profile" evidence="13">
    <location>
        <begin position="1"/>
        <end position="238"/>
    </location>
</feature>
<feature type="transmembrane region" description="Helical" evidence="12">
    <location>
        <begin position="174"/>
        <end position="193"/>
    </location>
</feature>
<protein>
    <recommendedName>
        <fullName evidence="13">G-protein coupled receptors family 1 profile domain-containing protein</fullName>
    </recommendedName>
</protein>
<feature type="transmembrane region" description="Helical" evidence="12">
    <location>
        <begin position="128"/>
        <end position="150"/>
    </location>
</feature>
<evidence type="ECO:0000256" key="3">
    <source>
        <dbReference type="ARBA" id="ARBA00022692"/>
    </source>
</evidence>
<keyword evidence="8 11" id="KW-0675">Receptor</keyword>
<evidence type="ECO:0000256" key="8">
    <source>
        <dbReference type="ARBA" id="ARBA00023170"/>
    </source>
</evidence>
<evidence type="ECO:0000256" key="11">
    <source>
        <dbReference type="RuleBase" id="RU000688"/>
    </source>
</evidence>
<name>A0AAV2HZX4_LYMST</name>
<comment type="caution">
    <text evidence="14">The sequence shown here is derived from an EMBL/GenBank/DDBJ whole genome shotgun (WGS) entry which is preliminary data.</text>
</comment>
<keyword evidence="2" id="KW-1003">Cell membrane</keyword>
<evidence type="ECO:0000256" key="12">
    <source>
        <dbReference type="SAM" id="Phobius"/>
    </source>
</evidence>
<dbReference type="EMBL" id="CAXITT010000330">
    <property type="protein sequence ID" value="CAL1539174.1"/>
    <property type="molecule type" value="Genomic_DNA"/>
</dbReference>
<dbReference type="PRINTS" id="PR01565">
    <property type="entry name" value="NEUROMEDINUR"/>
</dbReference>
<comment type="similarity">
    <text evidence="11">Belongs to the G-protein coupled receptor 1 family.</text>
</comment>
<keyword evidence="15" id="KW-1185">Reference proteome</keyword>
<dbReference type="SUPFAM" id="SSF81321">
    <property type="entry name" value="Family A G protein-coupled receptor-like"/>
    <property type="match status" value="1"/>
</dbReference>
<keyword evidence="10 11" id="KW-0807">Transducer</keyword>
<proteinExistence type="inferred from homology"/>
<evidence type="ECO:0000313" key="14">
    <source>
        <dbReference type="EMBL" id="CAL1539174.1"/>
    </source>
</evidence>
<keyword evidence="6 12" id="KW-0472">Membrane</keyword>
<dbReference type="InterPro" id="IPR017452">
    <property type="entry name" value="GPCR_Rhodpsn_7TM"/>
</dbReference>
<keyword evidence="5 11" id="KW-0297">G-protein coupled receptor</keyword>
<comment type="subcellular location">
    <subcellularLocation>
        <location evidence="1">Cell membrane</location>
        <topology evidence="1">Multi-pass membrane protein</topology>
    </subcellularLocation>
</comment>
<dbReference type="PRINTS" id="PR00237">
    <property type="entry name" value="GPCRRHODOPSN"/>
</dbReference>
<evidence type="ECO:0000259" key="13">
    <source>
        <dbReference type="PROSITE" id="PS50262"/>
    </source>
</evidence>
<evidence type="ECO:0000256" key="4">
    <source>
        <dbReference type="ARBA" id="ARBA00022989"/>
    </source>
</evidence>
<dbReference type="PROSITE" id="PS50262">
    <property type="entry name" value="G_PROTEIN_RECEP_F1_2"/>
    <property type="match status" value="1"/>
</dbReference>
<dbReference type="Gene3D" id="1.20.1070.10">
    <property type="entry name" value="Rhodopsin 7-helix transmembrane proteins"/>
    <property type="match status" value="1"/>
</dbReference>
<feature type="transmembrane region" description="Helical" evidence="12">
    <location>
        <begin position="67"/>
        <end position="86"/>
    </location>
</feature>
<feature type="non-terminal residue" evidence="14">
    <location>
        <position position="1"/>
    </location>
</feature>
<organism evidence="14 15">
    <name type="scientific">Lymnaea stagnalis</name>
    <name type="common">Great pond snail</name>
    <name type="synonym">Helix stagnalis</name>
    <dbReference type="NCBI Taxonomy" id="6523"/>
    <lineage>
        <taxon>Eukaryota</taxon>
        <taxon>Metazoa</taxon>
        <taxon>Spiralia</taxon>
        <taxon>Lophotrochozoa</taxon>
        <taxon>Mollusca</taxon>
        <taxon>Gastropoda</taxon>
        <taxon>Heterobranchia</taxon>
        <taxon>Euthyneura</taxon>
        <taxon>Panpulmonata</taxon>
        <taxon>Hygrophila</taxon>
        <taxon>Lymnaeoidea</taxon>
        <taxon>Lymnaeidae</taxon>
        <taxon>Lymnaea</taxon>
    </lineage>
</organism>
<reference evidence="14 15" key="1">
    <citation type="submission" date="2024-04" db="EMBL/GenBank/DDBJ databases">
        <authorList>
            <consortium name="Genoscope - CEA"/>
            <person name="William W."/>
        </authorList>
    </citation>
    <scope>NUCLEOTIDE SEQUENCE [LARGE SCALE GENOMIC DNA]</scope>
</reference>
<evidence type="ECO:0000256" key="6">
    <source>
        <dbReference type="ARBA" id="ARBA00023136"/>
    </source>
</evidence>
<evidence type="ECO:0000256" key="1">
    <source>
        <dbReference type="ARBA" id="ARBA00004651"/>
    </source>
</evidence>
<dbReference type="PANTHER" id="PTHR24243:SF208">
    <property type="entry name" value="PYROKININ-1 RECEPTOR"/>
    <property type="match status" value="1"/>
</dbReference>
<dbReference type="GO" id="GO:0005886">
    <property type="term" value="C:plasma membrane"/>
    <property type="evidence" value="ECO:0007669"/>
    <property type="project" value="UniProtKB-SubCell"/>
</dbReference>
<evidence type="ECO:0000256" key="2">
    <source>
        <dbReference type="ARBA" id="ARBA00022475"/>
    </source>
</evidence>